<feature type="compositionally biased region" description="Acidic residues" evidence="7">
    <location>
        <begin position="322"/>
        <end position="338"/>
    </location>
</feature>
<dbReference type="Pfam" id="PF12999">
    <property type="entry name" value="PRKCSH-like"/>
    <property type="match status" value="1"/>
</dbReference>
<dbReference type="GO" id="GO:0006491">
    <property type="term" value="P:N-glycan processing"/>
    <property type="evidence" value="ECO:0007669"/>
    <property type="project" value="TreeGrafter"/>
</dbReference>
<reference evidence="11" key="2">
    <citation type="submission" date="2022-10" db="EMBL/GenBank/DDBJ databases">
        <authorList>
            <consortium name="ENA_rothamsted_submissions"/>
            <consortium name="culmorum"/>
            <person name="King R."/>
        </authorList>
    </citation>
    <scope>NUCLEOTIDE SEQUENCE</scope>
</reference>
<dbReference type="Pfam" id="PF13015">
    <property type="entry name" value="PRKCSH_1"/>
    <property type="match status" value="1"/>
</dbReference>
<dbReference type="PANTHER" id="PTHR12630">
    <property type="entry name" value="N-LINKED OLIGOSACCHARIDE PROCESSING"/>
    <property type="match status" value="1"/>
</dbReference>
<evidence type="ECO:0000256" key="7">
    <source>
        <dbReference type="SAM" id="MobiDB-lite"/>
    </source>
</evidence>
<dbReference type="InterPro" id="IPR036055">
    <property type="entry name" value="LDL_receptor-like_sf"/>
</dbReference>
<keyword evidence="4" id="KW-0106">Calcium</keyword>
<dbReference type="PROSITE" id="PS00018">
    <property type="entry name" value="EF_HAND_1"/>
    <property type="match status" value="1"/>
</dbReference>
<evidence type="ECO:0000259" key="10">
    <source>
        <dbReference type="PROSITE" id="PS51914"/>
    </source>
</evidence>
<dbReference type="InterPro" id="IPR028146">
    <property type="entry name" value="PRKCSH_N"/>
</dbReference>
<dbReference type="SUPFAM" id="SSF47473">
    <property type="entry name" value="EF-hand"/>
    <property type="match status" value="1"/>
</dbReference>
<evidence type="ECO:0000259" key="9">
    <source>
        <dbReference type="PROSITE" id="PS50222"/>
    </source>
</evidence>
<dbReference type="InterPro" id="IPR039794">
    <property type="entry name" value="Gtb1-like"/>
</dbReference>
<evidence type="ECO:0000256" key="1">
    <source>
        <dbReference type="ARBA" id="ARBA00022387"/>
    </source>
</evidence>
<name>A0A9N9WWQ5_9DIPT</name>
<feature type="coiled-coil region" evidence="6">
    <location>
        <begin position="158"/>
        <end position="224"/>
    </location>
</feature>
<dbReference type="Proteomes" id="UP001153620">
    <property type="component" value="Chromosome 3"/>
</dbReference>
<evidence type="ECO:0000313" key="12">
    <source>
        <dbReference type="Proteomes" id="UP001153620"/>
    </source>
</evidence>
<feature type="compositionally biased region" description="Acidic residues" evidence="7">
    <location>
        <begin position="305"/>
        <end position="314"/>
    </location>
</feature>
<keyword evidence="12" id="KW-1185">Reference proteome</keyword>
<dbReference type="GO" id="GO:0005509">
    <property type="term" value="F:calcium ion binding"/>
    <property type="evidence" value="ECO:0007669"/>
    <property type="project" value="InterPro"/>
</dbReference>
<dbReference type="PANTHER" id="PTHR12630:SF1">
    <property type="entry name" value="GLUCOSIDASE 2 SUBUNIT BETA"/>
    <property type="match status" value="1"/>
</dbReference>
<dbReference type="InterPro" id="IPR036607">
    <property type="entry name" value="PRKCSH"/>
</dbReference>
<reference evidence="11" key="1">
    <citation type="submission" date="2022-01" db="EMBL/GenBank/DDBJ databases">
        <authorList>
            <person name="King R."/>
        </authorList>
    </citation>
    <scope>NUCLEOTIDE SEQUENCE</scope>
</reference>
<keyword evidence="2 8" id="KW-0732">Signal</keyword>
<evidence type="ECO:0000256" key="4">
    <source>
        <dbReference type="ARBA" id="ARBA00022837"/>
    </source>
</evidence>
<dbReference type="InterPro" id="IPR044865">
    <property type="entry name" value="MRH_dom"/>
</dbReference>
<feature type="compositionally biased region" description="Acidic residues" evidence="7">
    <location>
        <begin position="345"/>
        <end position="354"/>
    </location>
</feature>
<dbReference type="Gene3D" id="4.10.400.10">
    <property type="entry name" value="Low-density Lipoprotein Receptor"/>
    <property type="match status" value="1"/>
</dbReference>
<dbReference type="Pfam" id="PF13202">
    <property type="entry name" value="EF-hand_5"/>
    <property type="match status" value="1"/>
</dbReference>
<feature type="signal peptide" evidence="8">
    <location>
        <begin position="1"/>
        <end position="20"/>
    </location>
</feature>
<dbReference type="InterPro" id="IPR011992">
    <property type="entry name" value="EF-hand-dom_pair"/>
</dbReference>
<accession>A0A9N9WWQ5</accession>
<organism evidence="11 12">
    <name type="scientific">Chironomus riparius</name>
    <dbReference type="NCBI Taxonomy" id="315576"/>
    <lineage>
        <taxon>Eukaryota</taxon>
        <taxon>Metazoa</taxon>
        <taxon>Ecdysozoa</taxon>
        <taxon>Arthropoda</taxon>
        <taxon>Hexapoda</taxon>
        <taxon>Insecta</taxon>
        <taxon>Pterygota</taxon>
        <taxon>Neoptera</taxon>
        <taxon>Endopterygota</taxon>
        <taxon>Diptera</taxon>
        <taxon>Nematocera</taxon>
        <taxon>Chironomoidea</taxon>
        <taxon>Chironomidae</taxon>
        <taxon>Chironominae</taxon>
        <taxon>Chironomus</taxon>
    </lineage>
</organism>
<dbReference type="AlphaFoldDB" id="A0A9N9WWQ5"/>
<dbReference type="InterPro" id="IPR002048">
    <property type="entry name" value="EF_hand_dom"/>
</dbReference>
<feature type="chain" id="PRO_5040483113" description="Glucosidase 2 subunit beta" evidence="8">
    <location>
        <begin position="21"/>
        <end position="534"/>
    </location>
</feature>
<dbReference type="EMBL" id="OU895879">
    <property type="protein sequence ID" value="CAG9808983.1"/>
    <property type="molecule type" value="Genomic_DNA"/>
</dbReference>
<dbReference type="GO" id="GO:0017177">
    <property type="term" value="C:glucosidase II complex"/>
    <property type="evidence" value="ECO:0007669"/>
    <property type="project" value="TreeGrafter"/>
</dbReference>
<gene>
    <name evidence="11" type="ORF">CHIRRI_LOCUS11815</name>
</gene>
<dbReference type="OrthoDB" id="28322at2759"/>
<dbReference type="PROSITE" id="PS51257">
    <property type="entry name" value="PROKAR_LIPOPROTEIN"/>
    <property type="match status" value="1"/>
</dbReference>
<evidence type="ECO:0000256" key="8">
    <source>
        <dbReference type="SAM" id="SignalP"/>
    </source>
</evidence>
<protein>
    <recommendedName>
        <fullName evidence="1">Glucosidase 2 subunit beta</fullName>
    </recommendedName>
</protein>
<feature type="domain" description="EF-hand" evidence="9">
    <location>
        <begin position="218"/>
        <end position="253"/>
    </location>
</feature>
<dbReference type="SUPFAM" id="SSF50911">
    <property type="entry name" value="Mannose 6-phosphate receptor domain"/>
    <property type="match status" value="1"/>
</dbReference>
<dbReference type="PROSITE" id="PS51914">
    <property type="entry name" value="MRH"/>
    <property type="match status" value="1"/>
</dbReference>
<feature type="region of interest" description="Disordered" evidence="7">
    <location>
        <begin position="295"/>
        <end position="371"/>
    </location>
</feature>
<evidence type="ECO:0000313" key="11">
    <source>
        <dbReference type="EMBL" id="CAG9808983.1"/>
    </source>
</evidence>
<dbReference type="PROSITE" id="PS50222">
    <property type="entry name" value="EF_HAND_2"/>
    <property type="match status" value="1"/>
</dbReference>
<evidence type="ECO:0000256" key="3">
    <source>
        <dbReference type="ARBA" id="ARBA00022824"/>
    </source>
</evidence>
<keyword evidence="6" id="KW-0175">Coiled coil</keyword>
<sequence>MRLPICLSIIIGFLSCAVLCDKPILRGIDPSRAQLYANKNDKFTCFDGKKTIKYTQLNDDYCDCEDASDEPGTSACTNGRFHCVNPGHKSLVIPSSRVNDGICDCCDASDEYFSRANCINNCIELGSADRIREKQMAELVKNGNQIRLELSQKGKKQKEEQRLRMADLEKSRDQADKLREEKRQIKIDVENLESDALDVYRKAEDEIRKQREQEEAVNSRQEAEETFAKYDSNKDGKVDIIELQTRVVFDRNRNGEVEIEEARYFLDDNDALELEGFLTLAWPKMKPFLMLDSGLFKPPTRGDQPADEGEDGEEQEAHENNDDPAEEAELLNEETENVDEQHDENNEEEEDEEGHDDHDHEPEQQQPPPVQYDDETQRIIEEANEARNQYDVADREFRELDTELNNIRKVLEKDFGPEEEFAPLNGECFNFEDREYVYKLCMFDKATQQPKSGGSETRLGNWDGWRGNDYRQMLYANGAGCWNGPARSVMVDIDCGLDTRILSVTEPNRCEYNYRIQTPAACFTSSTNEVHDEL</sequence>
<keyword evidence="3" id="KW-0256">Endoplasmic reticulum</keyword>
<evidence type="ECO:0000256" key="2">
    <source>
        <dbReference type="ARBA" id="ARBA00022729"/>
    </source>
</evidence>
<dbReference type="Gene3D" id="2.70.130.10">
    <property type="entry name" value="Mannose-6-phosphate receptor binding domain"/>
    <property type="match status" value="1"/>
</dbReference>
<dbReference type="InterPro" id="IPR009011">
    <property type="entry name" value="Man6P_isomerase_rcpt-bd_dom_sf"/>
</dbReference>
<proteinExistence type="predicted"/>
<dbReference type="InterPro" id="IPR018247">
    <property type="entry name" value="EF_Hand_1_Ca_BS"/>
</dbReference>
<feature type="coiled-coil region" evidence="6">
    <location>
        <begin position="376"/>
        <end position="403"/>
    </location>
</feature>
<evidence type="ECO:0000256" key="6">
    <source>
        <dbReference type="SAM" id="Coils"/>
    </source>
</evidence>
<keyword evidence="5" id="KW-1015">Disulfide bond</keyword>
<evidence type="ECO:0000256" key="5">
    <source>
        <dbReference type="ARBA" id="ARBA00023157"/>
    </source>
</evidence>
<feature type="domain" description="MRH" evidence="10">
    <location>
        <begin position="426"/>
        <end position="524"/>
    </location>
</feature>